<name>A0A1F6VP49_9BACT</name>
<feature type="domain" description="Multidrug resistance protein MdtA-like barrel-sandwich hybrid" evidence="5">
    <location>
        <begin position="70"/>
        <end position="354"/>
    </location>
</feature>
<feature type="coiled-coil region" evidence="3">
    <location>
        <begin position="111"/>
        <end position="138"/>
    </location>
</feature>
<dbReference type="Gene3D" id="2.40.30.170">
    <property type="match status" value="1"/>
</dbReference>
<evidence type="ECO:0000313" key="7">
    <source>
        <dbReference type="EMBL" id="OGI71346.1"/>
    </source>
</evidence>
<dbReference type="Pfam" id="PF25990">
    <property type="entry name" value="Beta-barrel_YknX"/>
    <property type="match status" value="1"/>
</dbReference>
<dbReference type="GO" id="GO:0030313">
    <property type="term" value="C:cell envelope"/>
    <property type="evidence" value="ECO:0007669"/>
    <property type="project" value="UniProtKB-SubCell"/>
</dbReference>
<dbReference type="InterPro" id="IPR058625">
    <property type="entry name" value="MdtA-like_BSH"/>
</dbReference>
<dbReference type="Gene3D" id="1.10.287.470">
    <property type="entry name" value="Helix hairpin bin"/>
    <property type="match status" value="2"/>
</dbReference>
<evidence type="ECO:0008006" key="9">
    <source>
        <dbReference type="Google" id="ProtNLM"/>
    </source>
</evidence>
<feature type="domain" description="YknX-like beta-barrel" evidence="6">
    <location>
        <begin position="366"/>
        <end position="438"/>
    </location>
</feature>
<dbReference type="Gene3D" id="2.40.420.20">
    <property type="match status" value="1"/>
</dbReference>
<protein>
    <recommendedName>
        <fullName evidence="9">Membrane fusion protein biotin-lipoyl like domain-containing protein</fullName>
    </recommendedName>
</protein>
<comment type="subcellular location">
    <subcellularLocation>
        <location evidence="1">Cell envelope</location>
    </subcellularLocation>
</comment>
<evidence type="ECO:0000256" key="4">
    <source>
        <dbReference type="SAM" id="Phobius"/>
    </source>
</evidence>
<dbReference type="Pfam" id="PF25917">
    <property type="entry name" value="BSH_RND"/>
    <property type="match status" value="1"/>
</dbReference>
<accession>A0A1F6VP49</accession>
<dbReference type="InterPro" id="IPR058636">
    <property type="entry name" value="Beta-barrel_YknX"/>
</dbReference>
<evidence type="ECO:0000256" key="3">
    <source>
        <dbReference type="SAM" id="Coils"/>
    </source>
</evidence>
<evidence type="ECO:0000256" key="1">
    <source>
        <dbReference type="ARBA" id="ARBA00004196"/>
    </source>
</evidence>
<dbReference type="Proteomes" id="UP000177112">
    <property type="component" value="Unassembled WGS sequence"/>
</dbReference>
<keyword evidence="4" id="KW-0812">Transmembrane</keyword>
<dbReference type="EMBL" id="MFTY01000015">
    <property type="protein sequence ID" value="OGI71346.1"/>
    <property type="molecule type" value="Genomic_DNA"/>
</dbReference>
<keyword evidence="4" id="KW-1133">Transmembrane helix</keyword>
<dbReference type="STRING" id="1801748.A3B84_00575"/>
<comment type="caution">
    <text evidence="7">The sequence shown here is derived from an EMBL/GenBank/DDBJ whole genome shotgun (WGS) entry which is preliminary data.</text>
</comment>
<gene>
    <name evidence="7" type="ORF">A3B84_00575</name>
</gene>
<dbReference type="InterPro" id="IPR050465">
    <property type="entry name" value="UPF0194_transport"/>
</dbReference>
<organism evidence="7 8">
    <name type="scientific">Candidatus Nomurabacteria bacterium RIFCSPHIGHO2_02_FULL_35_13</name>
    <dbReference type="NCBI Taxonomy" id="1801748"/>
    <lineage>
        <taxon>Bacteria</taxon>
        <taxon>Candidatus Nomuraibacteriota</taxon>
    </lineage>
</organism>
<keyword evidence="4" id="KW-0472">Membrane</keyword>
<reference evidence="7 8" key="1">
    <citation type="journal article" date="2016" name="Nat. Commun.">
        <title>Thousands of microbial genomes shed light on interconnected biogeochemical processes in an aquifer system.</title>
        <authorList>
            <person name="Anantharaman K."/>
            <person name="Brown C.T."/>
            <person name="Hug L.A."/>
            <person name="Sharon I."/>
            <person name="Castelle C.J."/>
            <person name="Probst A.J."/>
            <person name="Thomas B.C."/>
            <person name="Singh A."/>
            <person name="Wilkins M.J."/>
            <person name="Karaoz U."/>
            <person name="Brodie E.L."/>
            <person name="Williams K.H."/>
            <person name="Hubbard S.S."/>
            <person name="Banfield J.F."/>
        </authorList>
    </citation>
    <scope>NUCLEOTIDE SEQUENCE [LARGE SCALE GENOMIC DNA]</scope>
</reference>
<dbReference type="PANTHER" id="PTHR32347:SF14">
    <property type="entry name" value="EFFLUX SYSTEM COMPONENT YKNX-RELATED"/>
    <property type="match status" value="1"/>
</dbReference>
<proteinExistence type="predicted"/>
<keyword evidence="2 3" id="KW-0175">Coiled coil</keyword>
<dbReference type="AlphaFoldDB" id="A0A1F6VP49"/>
<feature type="transmembrane region" description="Helical" evidence="4">
    <location>
        <begin position="12"/>
        <end position="34"/>
    </location>
</feature>
<evidence type="ECO:0000256" key="2">
    <source>
        <dbReference type="ARBA" id="ARBA00023054"/>
    </source>
</evidence>
<dbReference type="SUPFAM" id="SSF111369">
    <property type="entry name" value="HlyD-like secretion proteins"/>
    <property type="match status" value="1"/>
</dbReference>
<dbReference type="PANTHER" id="PTHR32347">
    <property type="entry name" value="EFFLUX SYSTEM COMPONENT YKNX-RELATED"/>
    <property type="match status" value="1"/>
</dbReference>
<feature type="coiled-coil region" evidence="3">
    <location>
        <begin position="304"/>
        <end position="331"/>
    </location>
</feature>
<dbReference type="SUPFAM" id="SSF51230">
    <property type="entry name" value="Single hybrid motif"/>
    <property type="match status" value="1"/>
</dbReference>
<evidence type="ECO:0000259" key="5">
    <source>
        <dbReference type="Pfam" id="PF25917"/>
    </source>
</evidence>
<evidence type="ECO:0000313" key="8">
    <source>
        <dbReference type="Proteomes" id="UP000177112"/>
    </source>
</evidence>
<evidence type="ECO:0000259" key="6">
    <source>
        <dbReference type="Pfam" id="PF25990"/>
    </source>
</evidence>
<sequence length="544" mass="59005">MKSYINKIKLYVFSHKVISIIMLIVILLLGYWGYKKFTNTAGDTRYITAKVEKGTIIISVFGSGQVSSLNQIDIKSKVSGDITYIGAQSGKKVGIGALIAKIDARDAQKSVRDAEISLETAKISLKKLKIEKSNENLNADLIKAYDDGFSAVSNAFLDLPLTVTGLEEMFANENLTDNAARISGGTAQDYRDTAETLYYNANKAFETNRIYYRTLDRNSPREDVEKIINQTYETTKLVADATKNLRNYVDFMAEDSNSSSGFSSSQNTLSAYENTINGHLDNLFLVKTNIKDYKDAFLNSDLDIQSSELSVKQKENALQDAKDKLADYFIRAPFAGTIAIVNIKKGDSVSTSTVVATLMTDKQIAEISLNEVDVAKIKIGEKATLTFDAVSDLAISGVVTEIDSVGTVSQGVVTYIVKISFDTQDERVKTGMSVNTEITTDIKQDVLVVPNSALKSQAGKSYIEKFSTPLIPPAKGLIGSISKIAPNKIIVGVGLSNDGESEIIFGIKEGDEIVTRTILPTAVTTTAPNIFGGGTGSRGTSTSR</sequence>
<dbReference type="Gene3D" id="2.40.50.100">
    <property type="match status" value="2"/>
</dbReference>
<dbReference type="InterPro" id="IPR011053">
    <property type="entry name" value="Single_hybrid_motif"/>
</dbReference>